<dbReference type="Proteomes" id="UP000475545">
    <property type="component" value="Unassembled WGS sequence"/>
</dbReference>
<accession>A0A6L7GYS0</accession>
<dbReference type="RefSeq" id="WP_160904098.1">
    <property type="nucleotide sequence ID" value="NZ_CP102850.1"/>
</dbReference>
<evidence type="ECO:0000313" key="3">
    <source>
        <dbReference type="Proteomes" id="UP000475545"/>
    </source>
</evidence>
<dbReference type="EMBL" id="WMBR01000007">
    <property type="protein sequence ID" value="MXP23905.1"/>
    <property type="molecule type" value="Genomic_DNA"/>
</dbReference>
<dbReference type="GO" id="GO:0004721">
    <property type="term" value="F:phosphoprotein phosphatase activity"/>
    <property type="evidence" value="ECO:0007669"/>
    <property type="project" value="InterPro"/>
</dbReference>
<sequence>MRERSVDAVDLTTVANFRDLGGRETVDGRRVITGRIYRSAALHEASDTDRAYLDGLGLRAVYDLRSLAETDEEPDPVLDGAVGVHLDVLADAESVSAPANLDKVLSDPETVALANERLADGSGIERMLGAYRELVNLPSALRSYRGLFTGLLADDGPALFHCTAGKDRTGWAAAAFLSLLGVSRDAVYEDYLLTNDMFLPAVAHVFDGFAAAGGDPDLLRPLLGVQAAYLDAAFTELADRFGTIEDYFADGLGLDAAAQHALRDRYLDAD</sequence>
<gene>
    <name evidence="2" type="ORF">GIY30_21435</name>
</gene>
<dbReference type="AlphaFoldDB" id="A0A6L7GYS0"/>
<dbReference type="PROSITE" id="PS00383">
    <property type="entry name" value="TYR_PHOSPHATASE_1"/>
    <property type="match status" value="1"/>
</dbReference>
<dbReference type="InterPro" id="IPR026893">
    <property type="entry name" value="Tyr/Ser_Pase_IphP-type"/>
</dbReference>
<comment type="similarity">
    <text evidence="1">Belongs to the protein-tyrosine phosphatase family.</text>
</comment>
<dbReference type="SUPFAM" id="SSF52799">
    <property type="entry name" value="(Phosphotyrosine protein) phosphatases II"/>
    <property type="match status" value="1"/>
</dbReference>
<dbReference type="InterPro" id="IPR029021">
    <property type="entry name" value="Prot-tyrosine_phosphatase-like"/>
</dbReference>
<evidence type="ECO:0000313" key="2">
    <source>
        <dbReference type="EMBL" id="MXP23905.1"/>
    </source>
</evidence>
<evidence type="ECO:0000256" key="1">
    <source>
        <dbReference type="ARBA" id="ARBA00009580"/>
    </source>
</evidence>
<reference evidence="2 3" key="1">
    <citation type="submission" date="2019-11" db="EMBL/GenBank/DDBJ databases">
        <title>Gordonia sp. nov., a novel actinobacterium isolated from mangrove soil in Hainan.</title>
        <authorList>
            <person name="Huang X."/>
            <person name="Xie Y."/>
            <person name="Chu X."/>
            <person name="Xiao K."/>
        </authorList>
    </citation>
    <scope>NUCLEOTIDE SEQUENCE [LARGE SCALE GENOMIC DNA]</scope>
    <source>
        <strain evidence="2 3">HNM0687</strain>
    </source>
</reference>
<comment type="caution">
    <text evidence="2">The sequence shown here is derived from an EMBL/GenBank/DDBJ whole genome shotgun (WGS) entry which is preliminary data.</text>
</comment>
<dbReference type="InterPro" id="IPR016130">
    <property type="entry name" value="Tyr_Pase_AS"/>
</dbReference>
<keyword evidence="3" id="KW-1185">Reference proteome</keyword>
<proteinExistence type="inferred from homology"/>
<name>A0A6L7GYS0_9ACTN</name>
<dbReference type="PANTHER" id="PTHR31126:SF1">
    <property type="entry name" value="TYROSINE SPECIFIC PROTEIN PHOSPHATASES DOMAIN-CONTAINING PROTEIN"/>
    <property type="match status" value="1"/>
</dbReference>
<organism evidence="2 3">
    <name type="scientific">Gordonia mangrovi</name>
    <dbReference type="NCBI Taxonomy" id="2665643"/>
    <lineage>
        <taxon>Bacteria</taxon>
        <taxon>Bacillati</taxon>
        <taxon>Actinomycetota</taxon>
        <taxon>Actinomycetes</taxon>
        <taxon>Mycobacteriales</taxon>
        <taxon>Gordoniaceae</taxon>
        <taxon>Gordonia</taxon>
    </lineage>
</organism>
<dbReference type="Pfam" id="PF13350">
    <property type="entry name" value="Y_phosphatase3"/>
    <property type="match status" value="1"/>
</dbReference>
<dbReference type="PANTHER" id="PTHR31126">
    <property type="entry name" value="TYROSINE-PROTEIN PHOSPHATASE"/>
    <property type="match status" value="1"/>
</dbReference>
<protein>
    <submittedName>
        <fullName evidence="2">Protein-tyrosine-phosphatase</fullName>
    </submittedName>
</protein>
<dbReference type="Gene3D" id="3.90.190.10">
    <property type="entry name" value="Protein tyrosine phosphatase superfamily"/>
    <property type="match status" value="1"/>
</dbReference>